<name>D6TCR9_KTERA</name>
<dbReference type="SMART" id="SM00418">
    <property type="entry name" value="HTH_ARSR"/>
    <property type="match status" value="1"/>
</dbReference>
<gene>
    <name evidence="2" type="ORF">Krac_9592</name>
</gene>
<dbReference type="GO" id="GO:0003700">
    <property type="term" value="F:DNA-binding transcription factor activity"/>
    <property type="evidence" value="ECO:0007669"/>
    <property type="project" value="InterPro"/>
</dbReference>
<proteinExistence type="predicted"/>
<dbReference type="RefSeq" id="WP_007904002.1">
    <property type="nucleotide sequence ID" value="NZ_ADVG01000001.1"/>
</dbReference>
<comment type="caution">
    <text evidence="2">The sequence shown here is derived from an EMBL/GenBank/DDBJ whole genome shotgun (WGS) entry which is preliminary data.</text>
</comment>
<dbReference type="InterPro" id="IPR036390">
    <property type="entry name" value="WH_DNA-bd_sf"/>
</dbReference>
<dbReference type="EMBL" id="ADVG01000001">
    <property type="protein sequence ID" value="EFH88183.1"/>
    <property type="molecule type" value="Genomic_DNA"/>
</dbReference>
<reference evidence="2 3" key="1">
    <citation type="journal article" date="2011" name="Stand. Genomic Sci.">
        <title>Non-contiguous finished genome sequence and contextual data of the filamentous soil bacterium Ktedonobacter racemifer type strain (SOSP1-21).</title>
        <authorList>
            <person name="Chang Y.J."/>
            <person name="Land M."/>
            <person name="Hauser L."/>
            <person name="Chertkov O."/>
            <person name="Del Rio T.G."/>
            <person name="Nolan M."/>
            <person name="Copeland A."/>
            <person name="Tice H."/>
            <person name="Cheng J.F."/>
            <person name="Lucas S."/>
            <person name="Han C."/>
            <person name="Goodwin L."/>
            <person name="Pitluck S."/>
            <person name="Ivanova N."/>
            <person name="Ovchinikova G."/>
            <person name="Pati A."/>
            <person name="Chen A."/>
            <person name="Palaniappan K."/>
            <person name="Mavromatis K."/>
            <person name="Liolios K."/>
            <person name="Brettin T."/>
            <person name="Fiebig A."/>
            <person name="Rohde M."/>
            <person name="Abt B."/>
            <person name="Goker M."/>
            <person name="Detter J.C."/>
            <person name="Woyke T."/>
            <person name="Bristow J."/>
            <person name="Eisen J.A."/>
            <person name="Markowitz V."/>
            <person name="Hugenholtz P."/>
            <person name="Kyrpides N.C."/>
            <person name="Klenk H.P."/>
            <person name="Lapidus A."/>
        </authorList>
    </citation>
    <scope>NUCLEOTIDE SEQUENCE [LARGE SCALE GENOMIC DNA]</scope>
    <source>
        <strain evidence="3">DSM 44963</strain>
    </source>
</reference>
<evidence type="ECO:0000313" key="2">
    <source>
        <dbReference type="EMBL" id="EFH88183.1"/>
    </source>
</evidence>
<dbReference type="Gene3D" id="1.10.10.10">
    <property type="entry name" value="Winged helix-like DNA-binding domain superfamily/Winged helix DNA-binding domain"/>
    <property type="match status" value="1"/>
</dbReference>
<dbReference type="PANTHER" id="PTHR38600:SF2">
    <property type="entry name" value="SLL0088 PROTEIN"/>
    <property type="match status" value="1"/>
</dbReference>
<dbReference type="STRING" id="485913.Krac_9592"/>
<evidence type="ECO:0000313" key="3">
    <source>
        <dbReference type="Proteomes" id="UP000004508"/>
    </source>
</evidence>
<keyword evidence="3" id="KW-1185">Reference proteome</keyword>
<dbReference type="AlphaFoldDB" id="D6TCR9"/>
<dbReference type="InterPro" id="IPR011991">
    <property type="entry name" value="ArsR-like_HTH"/>
</dbReference>
<protein>
    <submittedName>
        <fullName evidence="2">Transcriptional regulator, ArsR family</fullName>
    </submittedName>
</protein>
<dbReference type="CDD" id="cd00090">
    <property type="entry name" value="HTH_ARSR"/>
    <property type="match status" value="1"/>
</dbReference>
<dbReference type="PANTHER" id="PTHR38600">
    <property type="entry name" value="TRANSCRIPTIONAL REGULATORY PROTEIN"/>
    <property type="match status" value="1"/>
</dbReference>
<dbReference type="eggNOG" id="COG0640">
    <property type="taxonomic scope" value="Bacteria"/>
</dbReference>
<dbReference type="InParanoid" id="D6TCR9"/>
<accession>D6TCR9</accession>
<dbReference type="OrthoDB" id="9799175at2"/>
<organism evidence="2 3">
    <name type="scientific">Ktedonobacter racemifer DSM 44963</name>
    <dbReference type="NCBI Taxonomy" id="485913"/>
    <lineage>
        <taxon>Bacteria</taxon>
        <taxon>Bacillati</taxon>
        <taxon>Chloroflexota</taxon>
        <taxon>Ktedonobacteria</taxon>
        <taxon>Ktedonobacterales</taxon>
        <taxon>Ktedonobacteraceae</taxon>
        <taxon>Ktedonobacter</taxon>
    </lineage>
</organism>
<evidence type="ECO:0000259" key="1">
    <source>
        <dbReference type="PROSITE" id="PS50987"/>
    </source>
</evidence>
<feature type="domain" description="HTH arsR-type" evidence="1">
    <location>
        <begin position="1"/>
        <end position="100"/>
    </location>
</feature>
<dbReference type="Pfam" id="PF01022">
    <property type="entry name" value="HTH_5"/>
    <property type="match status" value="1"/>
</dbReference>
<sequence>MVEQDTYLDGIFGSLADPIRRDILRRLMNAQYTVSQIAQDYQISFAAVAKHLHVLEKAHLVMKQRRGKEQVVSLVPQALKDASHYLAQYEALWNYRFDALDKVLKENE</sequence>
<dbReference type="SUPFAM" id="SSF46785">
    <property type="entry name" value="Winged helix' DNA-binding domain"/>
    <property type="match status" value="1"/>
</dbReference>
<dbReference type="InterPro" id="IPR036388">
    <property type="entry name" value="WH-like_DNA-bd_sf"/>
</dbReference>
<dbReference type="NCBIfam" id="NF033788">
    <property type="entry name" value="HTH_metalloreg"/>
    <property type="match status" value="1"/>
</dbReference>
<dbReference type="Proteomes" id="UP000004508">
    <property type="component" value="Unassembled WGS sequence"/>
</dbReference>
<dbReference type="PROSITE" id="PS50987">
    <property type="entry name" value="HTH_ARSR_2"/>
    <property type="match status" value="1"/>
</dbReference>
<dbReference type="InterPro" id="IPR001845">
    <property type="entry name" value="HTH_ArsR_DNA-bd_dom"/>
</dbReference>